<keyword evidence="1" id="KW-0812">Transmembrane</keyword>
<keyword evidence="1" id="KW-1133">Transmembrane helix</keyword>
<protein>
    <submittedName>
        <fullName evidence="2">DUF2238 domain-containing protein</fullName>
    </submittedName>
</protein>
<comment type="caution">
    <text evidence="2">The sequence shown here is derived from an EMBL/GenBank/DDBJ whole genome shotgun (WGS) entry which is preliminary data.</text>
</comment>
<accession>A0ABV9QXK8</accession>
<dbReference type="InterPro" id="IPR014509">
    <property type="entry name" value="YjdF-like"/>
</dbReference>
<dbReference type="InterPro" id="IPR058534">
    <property type="entry name" value="YjdF"/>
</dbReference>
<name>A0ABV9QXK8_9GAMM</name>
<dbReference type="Proteomes" id="UP001595886">
    <property type="component" value="Unassembled WGS sequence"/>
</dbReference>
<feature type="transmembrane region" description="Helical" evidence="1">
    <location>
        <begin position="24"/>
        <end position="46"/>
    </location>
</feature>
<organism evidence="2 3">
    <name type="scientific">Dokdonella ginsengisoli</name>
    <dbReference type="NCBI Taxonomy" id="363846"/>
    <lineage>
        <taxon>Bacteria</taxon>
        <taxon>Pseudomonadati</taxon>
        <taxon>Pseudomonadota</taxon>
        <taxon>Gammaproteobacteria</taxon>
        <taxon>Lysobacterales</taxon>
        <taxon>Rhodanobacteraceae</taxon>
        <taxon>Dokdonella</taxon>
    </lineage>
</organism>
<feature type="transmembrane region" description="Helical" evidence="1">
    <location>
        <begin position="52"/>
        <end position="69"/>
    </location>
</feature>
<evidence type="ECO:0000256" key="1">
    <source>
        <dbReference type="SAM" id="Phobius"/>
    </source>
</evidence>
<gene>
    <name evidence="2" type="ORF">ACFO6Q_15640</name>
</gene>
<dbReference type="Pfam" id="PF09997">
    <property type="entry name" value="DUF2238"/>
    <property type="match status" value="1"/>
</dbReference>
<proteinExistence type="predicted"/>
<dbReference type="EMBL" id="JBHSHD010000010">
    <property type="protein sequence ID" value="MFC4821760.1"/>
    <property type="molecule type" value="Genomic_DNA"/>
</dbReference>
<dbReference type="PIRSF" id="PIRSF020606">
    <property type="entry name" value="UCP020606"/>
    <property type="match status" value="1"/>
</dbReference>
<sequence>MPAIDLPPAAAHSAPPADGRRRGFAYPATLLGLFVLLWLVLAIAPWYRQDWLLENVLVFVAIPLLVVTARRQRFSNFAYTLLFVFFCLHEIGAHYTYSMVPYDQAFQALTGRSLDALLGLQRNHYDRLVHFCFGLLLLPATAELLEQRAGLRGAWAAVLPVLVIEALSAIFELIEWAAATVFGGDLGQAYLGTQGDVWDAQSDMALALLGASITQALRIAWRRRGLSRSTARR</sequence>
<keyword evidence="3" id="KW-1185">Reference proteome</keyword>
<keyword evidence="1" id="KW-0472">Membrane</keyword>
<dbReference type="RefSeq" id="WP_380022030.1">
    <property type="nucleotide sequence ID" value="NZ_JBHSHD010000010.1"/>
</dbReference>
<evidence type="ECO:0000313" key="2">
    <source>
        <dbReference type="EMBL" id="MFC4821760.1"/>
    </source>
</evidence>
<reference evidence="3" key="1">
    <citation type="journal article" date="2019" name="Int. J. Syst. Evol. Microbiol.">
        <title>The Global Catalogue of Microorganisms (GCM) 10K type strain sequencing project: providing services to taxonomists for standard genome sequencing and annotation.</title>
        <authorList>
            <consortium name="The Broad Institute Genomics Platform"/>
            <consortium name="The Broad Institute Genome Sequencing Center for Infectious Disease"/>
            <person name="Wu L."/>
            <person name="Ma J."/>
        </authorList>
    </citation>
    <scope>NUCLEOTIDE SEQUENCE [LARGE SCALE GENOMIC DNA]</scope>
    <source>
        <strain evidence="3">CCUG 30340</strain>
    </source>
</reference>
<feature type="transmembrane region" description="Helical" evidence="1">
    <location>
        <begin position="76"/>
        <end position="97"/>
    </location>
</feature>
<evidence type="ECO:0000313" key="3">
    <source>
        <dbReference type="Proteomes" id="UP001595886"/>
    </source>
</evidence>